<protein>
    <submittedName>
        <fullName evidence="2">Uncharacterized protein</fullName>
    </submittedName>
</protein>
<sequence>MATCAQFLLDAPVPIVTTALALRYGPSALLVLLAGGVAVLVPGQRGERALVVLRLCRRSAPARRKRIRRATGIPEA</sequence>
<keyword evidence="1" id="KW-0472">Membrane</keyword>
<feature type="transmembrane region" description="Helical" evidence="1">
    <location>
        <begin position="20"/>
        <end position="41"/>
    </location>
</feature>
<name>A0A542DK82_AMYCI</name>
<dbReference type="RefSeq" id="WP_141999280.1">
    <property type="nucleotide sequence ID" value="NZ_VFML01000001.1"/>
</dbReference>
<keyword evidence="1" id="KW-0812">Transmembrane</keyword>
<dbReference type="EMBL" id="VFML01000001">
    <property type="protein sequence ID" value="TQJ03509.1"/>
    <property type="molecule type" value="Genomic_DNA"/>
</dbReference>
<dbReference type="AlphaFoldDB" id="A0A542DK82"/>
<evidence type="ECO:0000256" key="1">
    <source>
        <dbReference type="SAM" id="Phobius"/>
    </source>
</evidence>
<proteinExistence type="predicted"/>
<evidence type="ECO:0000313" key="2">
    <source>
        <dbReference type="EMBL" id="TQJ03509.1"/>
    </source>
</evidence>
<evidence type="ECO:0000313" key="3">
    <source>
        <dbReference type="Proteomes" id="UP000320876"/>
    </source>
</evidence>
<dbReference type="Proteomes" id="UP000320876">
    <property type="component" value="Unassembled WGS sequence"/>
</dbReference>
<accession>A0A542DK82</accession>
<keyword evidence="1" id="KW-1133">Transmembrane helix</keyword>
<organism evidence="2 3">
    <name type="scientific">Amycolatopsis cihanbeyliensis</name>
    <dbReference type="NCBI Taxonomy" id="1128664"/>
    <lineage>
        <taxon>Bacteria</taxon>
        <taxon>Bacillati</taxon>
        <taxon>Actinomycetota</taxon>
        <taxon>Actinomycetes</taxon>
        <taxon>Pseudonocardiales</taxon>
        <taxon>Pseudonocardiaceae</taxon>
        <taxon>Amycolatopsis</taxon>
    </lineage>
</organism>
<gene>
    <name evidence="2" type="ORF">FB471_3271</name>
</gene>
<keyword evidence="3" id="KW-1185">Reference proteome</keyword>
<reference evidence="2 3" key="1">
    <citation type="submission" date="2019-06" db="EMBL/GenBank/DDBJ databases">
        <title>Sequencing the genomes of 1000 actinobacteria strains.</title>
        <authorList>
            <person name="Klenk H.-P."/>
        </authorList>
    </citation>
    <scope>NUCLEOTIDE SEQUENCE [LARGE SCALE GENOMIC DNA]</scope>
    <source>
        <strain evidence="2 3">DSM 45679</strain>
    </source>
</reference>
<comment type="caution">
    <text evidence="2">The sequence shown here is derived from an EMBL/GenBank/DDBJ whole genome shotgun (WGS) entry which is preliminary data.</text>
</comment>